<evidence type="ECO:0000313" key="1">
    <source>
        <dbReference type="EMBL" id="HIZ06816.1"/>
    </source>
</evidence>
<dbReference type="Proteomes" id="UP000824024">
    <property type="component" value="Unassembled WGS sequence"/>
</dbReference>
<name>A0A9D2D1Q0_9FIRM</name>
<accession>A0A9D2D1Q0</accession>
<sequence length="165" mass="19159">MEEKMGKDITKILVECMLDKILQDSRSSPRRLARNLVDISLNFAKGRFQKRFLSDAQEMLKNPESAYYELVSDQIANVDRKHMVTFGMNLGYNGCTVGAKRIREIEAEQNLNIPWSLSLLLDRERLLINPDSYCRIIEQGRKIGIYVYLFFLHDENADLCLPLIE</sequence>
<protein>
    <submittedName>
        <fullName evidence="1">Uncharacterized protein</fullName>
    </submittedName>
</protein>
<feature type="non-terminal residue" evidence="1">
    <location>
        <position position="165"/>
    </location>
</feature>
<dbReference type="AlphaFoldDB" id="A0A9D2D1Q0"/>
<organism evidence="1 2">
    <name type="scientific">Candidatus Eubacterium avistercoris</name>
    <dbReference type="NCBI Taxonomy" id="2838567"/>
    <lineage>
        <taxon>Bacteria</taxon>
        <taxon>Bacillati</taxon>
        <taxon>Bacillota</taxon>
        <taxon>Clostridia</taxon>
        <taxon>Eubacteriales</taxon>
        <taxon>Eubacteriaceae</taxon>
        <taxon>Eubacterium</taxon>
    </lineage>
</organism>
<proteinExistence type="predicted"/>
<evidence type="ECO:0000313" key="2">
    <source>
        <dbReference type="Proteomes" id="UP000824024"/>
    </source>
</evidence>
<reference evidence="1" key="2">
    <citation type="submission" date="2021-04" db="EMBL/GenBank/DDBJ databases">
        <authorList>
            <person name="Gilroy R."/>
        </authorList>
    </citation>
    <scope>NUCLEOTIDE SEQUENCE</scope>
    <source>
        <strain evidence="1">CHK192-9172</strain>
    </source>
</reference>
<gene>
    <name evidence="1" type="ORF">IAA08_02635</name>
</gene>
<comment type="caution">
    <text evidence="1">The sequence shown here is derived from an EMBL/GenBank/DDBJ whole genome shotgun (WGS) entry which is preliminary data.</text>
</comment>
<dbReference type="EMBL" id="DXCH01000070">
    <property type="protein sequence ID" value="HIZ06816.1"/>
    <property type="molecule type" value="Genomic_DNA"/>
</dbReference>
<reference evidence="1" key="1">
    <citation type="journal article" date="2021" name="PeerJ">
        <title>Extensive microbial diversity within the chicken gut microbiome revealed by metagenomics and culture.</title>
        <authorList>
            <person name="Gilroy R."/>
            <person name="Ravi A."/>
            <person name="Getino M."/>
            <person name="Pursley I."/>
            <person name="Horton D.L."/>
            <person name="Alikhan N.F."/>
            <person name="Baker D."/>
            <person name="Gharbi K."/>
            <person name="Hall N."/>
            <person name="Watson M."/>
            <person name="Adriaenssens E.M."/>
            <person name="Foster-Nyarko E."/>
            <person name="Jarju S."/>
            <person name="Secka A."/>
            <person name="Antonio M."/>
            <person name="Oren A."/>
            <person name="Chaudhuri R.R."/>
            <person name="La Ragione R."/>
            <person name="Hildebrand F."/>
            <person name="Pallen M.J."/>
        </authorList>
    </citation>
    <scope>NUCLEOTIDE SEQUENCE</scope>
    <source>
        <strain evidence="1">CHK192-9172</strain>
    </source>
</reference>